<dbReference type="EMBL" id="MZ311577">
    <property type="protein sequence ID" value="UBZ25524.1"/>
    <property type="molecule type" value="Genomic_DNA"/>
</dbReference>
<evidence type="ECO:0000313" key="1">
    <source>
        <dbReference type="EMBL" id="UBZ25524.1"/>
    </source>
</evidence>
<proteinExistence type="predicted"/>
<accession>A0AAE8Y228</accession>
<keyword evidence="2" id="KW-1185">Reference proteome</keyword>
<reference evidence="1" key="1">
    <citation type="journal article" date="2021" name="Viruses">
        <title>Identification and Full Characterisation of Two Novel Crustacean Infecting Members of the Family Nudiviridae Provides Support for Two Subfamilies.</title>
        <authorList>
            <person name="Bateman K.S."/>
            <person name="Kerr R."/>
            <person name="Stentiford G.D."/>
            <person name="Bean T.P."/>
            <person name="Hooper C."/>
            <person name="Van Eynde B."/>
            <person name="Delbare D."/>
            <person name="Bojko J."/>
            <person name="Christiaens O."/>
            <person name="Taning C.N.T."/>
            <person name="Smagghe G."/>
            <person name="van Oers M.M."/>
            <person name="van Aerle R."/>
        </authorList>
    </citation>
    <scope>NUCLEOTIDE SEQUENCE</scope>
    <source>
        <strain evidence="1">AN1</strain>
    </source>
</reference>
<dbReference type="Proteomes" id="UP000831195">
    <property type="component" value="Segment"/>
</dbReference>
<protein>
    <submittedName>
        <fullName evidence="1">PmV-like protein</fullName>
    </submittedName>
</protein>
<organism evidence="1 2">
    <name type="scientific">Crangon crangon nudivirus</name>
    <dbReference type="NCBI Taxonomy" id="2880838"/>
    <lineage>
        <taxon>Viruses</taxon>
        <taxon>Viruses incertae sedis</taxon>
        <taxon>Naldaviricetes</taxon>
        <taxon>Lefavirales</taxon>
        <taxon>Nudiviridae</taxon>
        <taxon>Gammanudivirus</taxon>
        <taxon>Gammanudivirus cracrangonis</taxon>
    </lineage>
</organism>
<evidence type="ECO:0000313" key="2">
    <source>
        <dbReference type="Proteomes" id="UP000831195"/>
    </source>
</evidence>
<sequence length="246" mass="28632">MPPPDTYDLLVNENIMMSLSPAYISRMEKDPNDWCDAYMKFLIQIYTLRCNESSIRVGITEGPLFEPIMTYMDGECSVSSSNKNNISHIISEHDVLNYFYRLPITKSKPSSTAPLEFVPPKAFTKCIAIDTYTTQYNLSLALSENLLRLYVLADHAAYHYHRFVQHQDCDWTHKHIHTVMDRKNLFFHNLITNKRNERYGSYTECPKVLAREDGHHIKGYNSNYEEIFITPSTHPEDSSSEEEDED</sequence>
<gene>
    <name evidence="1" type="ORF">CcNV_040</name>
</gene>
<name>A0AAE8Y228_9VIRU</name>